<evidence type="ECO:0000313" key="2">
    <source>
        <dbReference type="Proteomes" id="UP000236182"/>
    </source>
</evidence>
<proteinExistence type="predicted"/>
<dbReference type="OrthoDB" id="799937at2"/>
<protein>
    <submittedName>
        <fullName evidence="1">Transposase</fullName>
    </submittedName>
</protein>
<dbReference type="EMBL" id="PPEI02000001">
    <property type="protein sequence ID" value="PWN68142.1"/>
    <property type="molecule type" value="Genomic_DNA"/>
</dbReference>
<name>A0A316X2Q4_9FLAO</name>
<accession>A0A316X2Q4</accession>
<reference evidence="1" key="1">
    <citation type="submission" date="2018-04" db="EMBL/GenBank/DDBJ databases">
        <title>Draft Genome Sequences of Chryseobacterium lactis NCTC11390T isolated from milk, Chryseobacterium oncorhynchi 701B-08T from rainbow trout, and Chryseobacterium viscerum 687B-08T from diseased fish.</title>
        <authorList>
            <person name="Jeong J.-J."/>
            <person name="Lee Y.J."/>
            <person name="Pathiraja D."/>
            <person name="Park B."/>
            <person name="Choi I.-G."/>
            <person name="Kim K.D."/>
        </authorList>
    </citation>
    <scope>NUCLEOTIDE SEQUENCE [LARGE SCALE GENOMIC DNA]</scope>
    <source>
        <strain evidence="1">701B-08</strain>
    </source>
</reference>
<organism evidence="1 2">
    <name type="scientific">Chryseobacterium oncorhynchi</name>
    <dbReference type="NCBI Taxonomy" id="741074"/>
    <lineage>
        <taxon>Bacteria</taxon>
        <taxon>Pseudomonadati</taxon>
        <taxon>Bacteroidota</taxon>
        <taxon>Flavobacteriia</taxon>
        <taxon>Flavobacteriales</taxon>
        <taxon>Weeksellaceae</taxon>
        <taxon>Chryseobacterium group</taxon>
        <taxon>Chryseobacterium</taxon>
    </lineage>
</organism>
<dbReference type="Proteomes" id="UP000236182">
    <property type="component" value="Unassembled WGS sequence"/>
</dbReference>
<sequence>MNYKNIHIGNIIQKTVVESGIESDRICNFFKCTEEEIKKMYLDANLSTDILLKWCKLLEVDFFRMYCQHLILYAPVSPKFKKQKVNVSQFRKNLYTKEMIDFILEQVNTREKTRQQIVVEYRIPKSTLYKWMSKYNVSSELDE</sequence>
<gene>
    <name evidence="1" type="ORF">C1638_003470</name>
</gene>
<dbReference type="InterPro" id="IPR009057">
    <property type="entry name" value="Homeodomain-like_sf"/>
</dbReference>
<keyword evidence="2" id="KW-1185">Reference proteome</keyword>
<evidence type="ECO:0000313" key="1">
    <source>
        <dbReference type="EMBL" id="PWN68142.1"/>
    </source>
</evidence>
<comment type="caution">
    <text evidence="1">The sequence shown here is derived from an EMBL/GenBank/DDBJ whole genome shotgun (WGS) entry which is preliminary data.</text>
</comment>
<dbReference type="SUPFAM" id="SSF46689">
    <property type="entry name" value="Homeodomain-like"/>
    <property type="match status" value="1"/>
</dbReference>
<dbReference type="AlphaFoldDB" id="A0A316X2Q4"/>